<comment type="cofactor">
    <cofactor evidence="1">
        <name>Zn(2+)</name>
        <dbReference type="ChEBI" id="CHEBI:29105"/>
    </cofactor>
</comment>
<organism evidence="2 3">
    <name type="scientific">Selenomonas noxia F0398</name>
    <dbReference type="NCBI Taxonomy" id="702437"/>
    <lineage>
        <taxon>Bacteria</taxon>
        <taxon>Bacillati</taxon>
        <taxon>Bacillota</taxon>
        <taxon>Negativicutes</taxon>
        <taxon>Selenomonadales</taxon>
        <taxon>Selenomonadaceae</taxon>
        <taxon>Selenomonas</taxon>
    </lineage>
</organism>
<dbReference type="RefSeq" id="WP_006695670.1">
    <property type="nucleotide sequence ID" value="NZ_JH376857.1"/>
</dbReference>
<dbReference type="Pfam" id="PF01116">
    <property type="entry name" value="F_bP_aldolase"/>
    <property type="match status" value="1"/>
</dbReference>
<evidence type="ECO:0000313" key="2">
    <source>
        <dbReference type="EMBL" id="EHG25569.1"/>
    </source>
</evidence>
<evidence type="ECO:0000313" key="3">
    <source>
        <dbReference type="Proteomes" id="UP000003175"/>
    </source>
</evidence>
<accession>A0ABP2MRT1</accession>
<dbReference type="PANTHER" id="PTHR30304">
    <property type="entry name" value="D-TAGATOSE-1,6-BISPHOSPHATE ALDOLASE"/>
    <property type="match status" value="1"/>
</dbReference>
<sequence>MALVTSKELLLDAQKGGYAVGAFNVENMEMVMAVLAAAEETSSPVIMQTTPGTIRFAGLDYYFANVRAAAERTKIPVVMHLDHGDSLSMAMQAYRTGYTSIMIDGSKLPFEDNIALTKTVTDACHPGNIPVEGELGKVGGKEDDLENEDGSPYTDPDEAAVFVARTNVDFLAVGIGTSHGVYKGTPCVNVDCLSAIRSVVDIPLVMHGTSGVPDEQVRDCVSRGICKVNYATDLRIAFTHGIKAYMQEHPEVFDPKKYAAQGMKEVQKYVMQKMEVIGSTGKA</sequence>
<dbReference type="CDD" id="cd00947">
    <property type="entry name" value="TBP_aldolase_IIB"/>
    <property type="match status" value="1"/>
</dbReference>
<evidence type="ECO:0000256" key="1">
    <source>
        <dbReference type="ARBA" id="ARBA00001947"/>
    </source>
</evidence>
<dbReference type="PIRSF" id="PIRSF001359">
    <property type="entry name" value="F_bP_aldolase_II"/>
    <property type="match status" value="1"/>
</dbReference>
<comment type="caution">
    <text evidence="2">The sequence shown here is derived from an EMBL/GenBank/DDBJ whole genome shotgun (WGS) entry which is preliminary data.</text>
</comment>
<dbReference type="Proteomes" id="UP000003175">
    <property type="component" value="Unassembled WGS sequence"/>
</dbReference>
<dbReference type="NCBIfam" id="TIGR00167">
    <property type="entry name" value="cbbA"/>
    <property type="match status" value="1"/>
</dbReference>
<dbReference type="Gene3D" id="3.20.20.70">
    <property type="entry name" value="Aldolase class I"/>
    <property type="match status" value="1"/>
</dbReference>
<dbReference type="EMBL" id="ADGH01000003">
    <property type="protein sequence ID" value="EHG25569.1"/>
    <property type="molecule type" value="Genomic_DNA"/>
</dbReference>
<gene>
    <name evidence="2" type="ORF">HMPREF9432_00070</name>
</gene>
<dbReference type="InterPro" id="IPR013785">
    <property type="entry name" value="Aldolase_TIM"/>
</dbReference>
<dbReference type="InterPro" id="IPR050246">
    <property type="entry name" value="Class_II_FBP_aldolase"/>
</dbReference>
<name>A0ABP2MRT1_9FIRM</name>
<dbReference type="PROSITE" id="PS00806">
    <property type="entry name" value="ALDOLASE_CLASS_II_2"/>
    <property type="match status" value="1"/>
</dbReference>
<keyword evidence="3" id="KW-1185">Reference proteome</keyword>
<reference evidence="2 3" key="1">
    <citation type="submission" date="2011-08" db="EMBL/GenBank/DDBJ databases">
        <title>The Genome Sequence of Selenomonas noxia F0398.</title>
        <authorList>
            <consortium name="The Broad Institute Genome Sequencing Platform"/>
            <person name="Earl A."/>
            <person name="Ward D."/>
            <person name="Feldgarden M."/>
            <person name="Gevers D."/>
            <person name="Izard J."/>
            <person name="Ganesan A."/>
            <person name="Blanton J.M."/>
            <person name="Baranova O.V."/>
            <person name="Tanner A.C."/>
            <person name="Dewhirst F.E."/>
            <person name="Young S.K."/>
            <person name="Zeng Q."/>
            <person name="Gargeya S."/>
            <person name="Fitzgerald M."/>
            <person name="Haas B."/>
            <person name="Abouelleil A."/>
            <person name="Alvarado L."/>
            <person name="Arachchi H.M."/>
            <person name="Berlin A."/>
            <person name="Brown A."/>
            <person name="Chapman S.B."/>
            <person name="Chen Z."/>
            <person name="Dunbar C."/>
            <person name="Freedman E."/>
            <person name="Gearin G."/>
            <person name="Gellesch M."/>
            <person name="Goldberg J."/>
            <person name="Griggs A."/>
            <person name="Gujja S."/>
            <person name="Heiman D."/>
            <person name="Howarth C."/>
            <person name="Larson L."/>
            <person name="Lui A."/>
            <person name="MacDonald P.J.P."/>
            <person name="Montmayeur A."/>
            <person name="Murphy C."/>
            <person name="Neiman D."/>
            <person name="Pearson M."/>
            <person name="Priest M."/>
            <person name="Roberts A."/>
            <person name="Saif S."/>
            <person name="Shea T."/>
            <person name="Shenoy N."/>
            <person name="Sisk P."/>
            <person name="Stolte C."/>
            <person name="Sykes S."/>
            <person name="Wortman J."/>
            <person name="Nusbaum C."/>
            <person name="Birren B."/>
        </authorList>
    </citation>
    <scope>NUCLEOTIDE SEQUENCE [LARGE SCALE GENOMIC DNA]</scope>
    <source>
        <strain evidence="2 3">F0398</strain>
    </source>
</reference>
<dbReference type="InterPro" id="IPR000771">
    <property type="entry name" value="FBA_II"/>
</dbReference>
<dbReference type="PROSITE" id="PS00602">
    <property type="entry name" value="ALDOLASE_CLASS_II_1"/>
    <property type="match status" value="1"/>
</dbReference>
<evidence type="ECO:0008006" key="4">
    <source>
        <dbReference type="Google" id="ProtNLM"/>
    </source>
</evidence>
<dbReference type="SUPFAM" id="SSF51569">
    <property type="entry name" value="Aldolase"/>
    <property type="match status" value="1"/>
</dbReference>
<protein>
    <recommendedName>
        <fullName evidence="4">Fructose-1,6-bisphosphate aldolase, class II</fullName>
    </recommendedName>
</protein>
<proteinExistence type="predicted"/>
<dbReference type="PANTHER" id="PTHR30304:SF0">
    <property type="entry name" value="D-TAGATOSE-1,6-BISPHOSPHATE ALDOLASE SUBUNIT GATY-RELATED"/>
    <property type="match status" value="1"/>
</dbReference>